<comment type="similarity">
    <text evidence="1">Belongs to the DinB family.</text>
</comment>
<comment type="caution">
    <text evidence="4">The sequence shown here is derived from an EMBL/GenBank/DDBJ whole genome shotgun (WGS) entry which is preliminary data.</text>
</comment>
<dbReference type="EMBL" id="JAEKJA010000010">
    <property type="protein sequence ID" value="MBJ3776782.1"/>
    <property type="molecule type" value="Genomic_DNA"/>
</dbReference>
<dbReference type="PANTHER" id="PTHR37302:SF1">
    <property type="entry name" value="PROTEIN DINB"/>
    <property type="match status" value="1"/>
</dbReference>
<keyword evidence="2 3" id="KW-0479">Metal-binding</keyword>
<dbReference type="PANTHER" id="PTHR37302">
    <property type="entry name" value="SLR1116 PROTEIN"/>
    <property type="match status" value="1"/>
</dbReference>
<accession>A0A934IR78</accession>
<dbReference type="Pfam" id="PF05163">
    <property type="entry name" value="DinB"/>
    <property type="match status" value="1"/>
</dbReference>
<feature type="binding site" evidence="3">
    <location>
        <position position="48"/>
    </location>
    <ligand>
        <name>a divalent metal cation</name>
        <dbReference type="ChEBI" id="CHEBI:60240"/>
    </ligand>
</feature>
<dbReference type="InterPro" id="IPR007837">
    <property type="entry name" value="DinB"/>
</dbReference>
<proteinExistence type="inferred from homology"/>
<feature type="binding site" evidence="3">
    <location>
        <position position="137"/>
    </location>
    <ligand>
        <name>a divalent metal cation</name>
        <dbReference type="ChEBI" id="CHEBI:60240"/>
    </ligand>
</feature>
<keyword evidence="5" id="KW-1185">Reference proteome</keyword>
<feature type="binding site" evidence="3">
    <location>
        <position position="133"/>
    </location>
    <ligand>
        <name>a divalent metal cation</name>
        <dbReference type="ChEBI" id="CHEBI:60240"/>
    </ligand>
</feature>
<evidence type="ECO:0000313" key="4">
    <source>
        <dbReference type="EMBL" id="MBJ3776782.1"/>
    </source>
</evidence>
<evidence type="ECO:0000256" key="1">
    <source>
        <dbReference type="ARBA" id="ARBA00008635"/>
    </source>
</evidence>
<dbReference type="AlphaFoldDB" id="A0A934IR78"/>
<reference evidence="4" key="1">
    <citation type="submission" date="2020-12" db="EMBL/GenBank/DDBJ databases">
        <title>Bacterial taxonomy.</title>
        <authorList>
            <person name="Pan X."/>
        </authorList>
    </citation>
    <scope>NUCLEOTIDE SEQUENCE</scope>
    <source>
        <strain evidence="4">B2012</strain>
    </source>
</reference>
<evidence type="ECO:0000256" key="3">
    <source>
        <dbReference type="PIRSR" id="PIRSR607837-1"/>
    </source>
</evidence>
<evidence type="ECO:0000313" key="5">
    <source>
        <dbReference type="Proteomes" id="UP000609531"/>
    </source>
</evidence>
<name>A0A934IR78_9HYPH</name>
<dbReference type="GO" id="GO:0046872">
    <property type="term" value="F:metal ion binding"/>
    <property type="evidence" value="ECO:0007669"/>
    <property type="project" value="UniProtKB-KW"/>
</dbReference>
<sequence length="165" mass="18519">MKPHFQTFARYNAWANRRLYDAAAALSDDDYRADCGAFFHSVHGTLNHLVTADLIWMKRVTGEGEAPSRLDAIVAEEFATLRPMREALDARIVATVDGKSEADLAGTITFRRATTPEVFTQPLAPVLAHFFNHQTHHRGQVHAMLTRLVGEAPELDLLYYLREVG</sequence>
<dbReference type="RefSeq" id="WP_198882694.1">
    <property type="nucleotide sequence ID" value="NZ_JAEKJA010000010.1"/>
</dbReference>
<dbReference type="Proteomes" id="UP000609531">
    <property type="component" value="Unassembled WGS sequence"/>
</dbReference>
<evidence type="ECO:0000256" key="2">
    <source>
        <dbReference type="ARBA" id="ARBA00022723"/>
    </source>
</evidence>
<gene>
    <name evidence="4" type="ORF">JCR33_13835</name>
</gene>
<dbReference type="SUPFAM" id="SSF109854">
    <property type="entry name" value="DinB/YfiT-like putative metalloenzymes"/>
    <property type="match status" value="1"/>
</dbReference>
<organism evidence="4 5">
    <name type="scientific">Acuticoccus mangrovi</name>
    <dbReference type="NCBI Taxonomy" id="2796142"/>
    <lineage>
        <taxon>Bacteria</taxon>
        <taxon>Pseudomonadati</taxon>
        <taxon>Pseudomonadota</taxon>
        <taxon>Alphaproteobacteria</taxon>
        <taxon>Hyphomicrobiales</taxon>
        <taxon>Amorphaceae</taxon>
        <taxon>Acuticoccus</taxon>
    </lineage>
</organism>
<dbReference type="Gene3D" id="1.20.120.450">
    <property type="entry name" value="dinb family like domain"/>
    <property type="match status" value="1"/>
</dbReference>
<protein>
    <submittedName>
        <fullName evidence="4">Damage-inducible protein DinB</fullName>
    </submittedName>
</protein>
<dbReference type="InterPro" id="IPR034660">
    <property type="entry name" value="DinB/YfiT-like"/>
</dbReference>